<dbReference type="EMBL" id="JABXXQ010000155">
    <property type="protein sequence ID" value="NVN30453.1"/>
    <property type="molecule type" value="Genomic_DNA"/>
</dbReference>
<dbReference type="Proteomes" id="UP000565205">
    <property type="component" value="Unassembled WGS sequence"/>
</dbReference>
<organism evidence="10 12">
    <name type="scientific">Endobacter medicaginis</name>
    <dbReference type="NCBI Taxonomy" id="1181271"/>
    <lineage>
        <taxon>Bacteria</taxon>
        <taxon>Pseudomonadati</taxon>
        <taxon>Pseudomonadota</taxon>
        <taxon>Alphaproteobacteria</taxon>
        <taxon>Acetobacterales</taxon>
        <taxon>Acetobacteraceae</taxon>
        <taxon>Endobacter</taxon>
    </lineage>
</organism>
<evidence type="ECO:0000256" key="6">
    <source>
        <dbReference type="ARBA" id="ARBA00022989"/>
    </source>
</evidence>
<feature type="transmembrane region" description="Helical" evidence="8">
    <location>
        <begin position="310"/>
        <end position="333"/>
    </location>
</feature>
<proteinExistence type="inferred from homology"/>
<keyword evidence="5 8" id="KW-0812">Transmembrane</keyword>
<dbReference type="InterPro" id="IPR020846">
    <property type="entry name" value="MFS_dom"/>
</dbReference>
<dbReference type="InterPro" id="IPR011701">
    <property type="entry name" value="MFS"/>
</dbReference>
<evidence type="ECO:0000313" key="10">
    <source>
        <dbReference type="EMBL" id="MBB3174959.1"/>
    </source>
</evidence>
<gene>
    <name evidence="10" type="ORF">FHR90_002806</name>
    <name evidence="11" type="ORF">HUK83_08915</name>
</gene>
<feature type="transmembrane region" description="Helical" evidence="8">
    <location>
        <begin position="177"/>
        <end position="196"/>
    </location>
</feature>
<dbReference type="PANTHER" id="PTHR42718">
    <property type="entry name" value="MAJOR FACILITATOR SUPERFAMILY MULTIDRUG TRANSPORTER MFSC"/>
    <property type="match status" value="1"/>
</dbReference>
<keyword evidence="12" id="KW-1185">Reference proteome</keyword>
<sequence length="529" mass="56570">MASAPQAQGGGSDWRPKANPWLIAVSVTMAAFMEVLDTTIVNVSLPHIAGDLSSSYDDATWALTAYLVANGIVLTVSGWIGRLLGRKRYFLICIAMFTVFSFLCGAATSLPELILFRLMQGFFGGGLQPNQQSIILDTFPPAKRGAAFGVTALATIVAPALGPTLGGYITDNASWRWVFYINVPIGILALIANSALVEDPPWAKKQAAPLDVIGLSLITIGLGCLQVLMDRGEDDDWFGSPFIRWMGVGAALGIGGAIVWLLSAKRPVVNLRVFKDRNFTLGTISIATLGFVLYSTAVLVPQFAQQVLGYTATLAGLVLSPGALVILVLIPFIGRLMKVVQTRMLIAFGFTVMGVAMVISSYIPPDVNFGTLVICRILQAGCLAFLFVPISTIGYSTIPRELNGDASALFAMVRNVMGSIGISTATAVIQQGTQIRQAHMVHWMTPYRAPYNDYLDRAKQAYLDAGLPSMQATTAATTHLLSEFRRQATILAYHDAYLLFGMAALVMVPMCMLFGPMVASGKPGSGGGH</sequence>
<comment type="caution">
    <text evidence="10">The sequence shown here is derived from an EMBL/GenBank/DDBJ whole genome shotgun (WGS) entry which is preliminary data.</text>
</comment>
<dbReference type="InterPro" id="IPR036259">
    <property type="entry name" value="MFS_trans_sf"/>
</dbReference>
<evidence type="ECO:0000313" key="11">
    <source>
        <dbReference type="EMBL" id="NVN30453.1"/>
    </source>
</evidence>
<evidence type="ECO:0000256" key="8">
    <source>
        <dbReference type="SAM" id="Phobius"/>
    </source>
</evidence>
<keyword evidence="7 8" id="KW-0472">Membrane</keyword>
<evidence type="ECO:0000313" key="13">
    <source>
        <dbReference type="Proteomes" id="UP000565205"/>
    </source>
</evidence>
<protein>
    <submittedName>
        <fullName evidence="11">DHA2 family efflux MFS transporter permease subunit</fullName>
    </submittedName>
    <submittedName>
        <fullName evidence="10">DHA2 family multidrug resistance protein</fullName>
    </submittedName>
</protein>
<dbReference type="Gene3D" id="1.20.1250.20">
    <property type="entry name" value="MFS general substrate transporter like domains"/>
    <property type="match status" value="1"/>
</dbReference>
<reference evidence="10 12" key="2">
    <citation type="submission" date="2020-08" db="EMBL/GenBank/DDBJ databases">
        <title>Genomic Encyclopedia of Type Strains, Phase III (KMG-III): the genomes of soil and plant-associated and newly described type strains.</title>
        <authorList>
            <person name="Whitman W."/>
        </authorList>
    </citation>
    <scope>NUCLEOTIDE SEQUENCE [LARGE SCALE GENOMIC DNA]</scope>
    <source>
        <strain evidence="10 12">CECT 8088</strain>
    </source>
</reference>
<dbReference type="PANTHER" id="PTHR42718:SF9">
    <property type="entry name" value="MAJOR FACILITATOR SUPERFAMILY MULTIDRUG TRANSPORTER MFSC"/>
    <property type="match status" value="1"/>
</dbReference>
<evidence type="ECO:0000256" key="3">
    <source>
        <dbReference type="ARBA" id="ARBA00022448"/>
    </source>
</evidence>
<feature type="transmembrane region" description="Helical" evidence="8">
    <location>
        <begin position="241"/>
        <end position="262"/>
    </location>
</feature>
<evidence type="ECO:0000256" key="4">
    <source>
        <dbReference type="ARBA" id="ARBA00022475"/>
    </source>
</evidence>
<feature type="transmembrane region" description="Helical" evidence="8">
    <location>
        <begin position="283"/>
        <end position="304"/>
    </location>
</feature>
<evidence type="ECO:0000259" key="9">
    <source>
        <dbReference type="PROSITE" id="PS50850"/>
    </source>
</evidence>
<dbReference type="Proteomes" id="UP000557688">
    <property type="component" value="Unassembled WGS sequence"/>
</dbReference>
<comment type="subcellular location">
    <subcellularLocation>
        <location evidence="1">Cell membrane</location>
        <topology evidence="1">Multi-pass membrane protein</topology>
    </subcellularLocation>
</comment>
<accession>A0A839V5Z7</accession>
<dbReference type="AlphaFoldDB" id="A0A839V5Z7"/>
<feature type="transmembrane region" description="Helical" evidence="8">
    <location>
        <begin position="208"/>
        <end position="229"/>
    </location>
</feature>
<feature type="transmembrane region" description="Helical" evidence="8">
    <location>
        <begin position="369"/>
        <end position="390"/>
    </location>
</feature>
<evidence type="ECO:0000256" key="5">
    <source>
        <dbReference type="ARBA" id="ARBA00022692"/>
    </source>
</evidence>
<evidence type="ECO:0000256" key="1">
    <source>
        <dbReference type="ARBA" id="ARBA00004651"/>
    </source>
</evidence>
<dbReference type="Gene3D" id="1.20.1720.10">
    <property type="entry name" value="Multidrug resistance protein D"/>
    <property type="match status" value="1"/>
</dbReference>
<feature type="transmembrane region" description="Helical" evidence="8">
    <location>
        <begin position="89"/>
        <end position="110"/>
    </location>
</feature>
<dbReference type="InterPro" id="IPR004638">
    <property type="entry name" value="EmrB-like"/>
</dbReference>
<name>A0A839V5Z7_9PROT</name>
<dbReference type="Pfam" id="PF07690">
    <property type="entry name" value="MFS_1"/>
    <property type="match status" value="1"/>
</dbReference>
<keyword evidence="4" id="KW-1003">Cell membrane</keyword>
<feature type="transmembrane region" description="Helical" evidence="8">
    <location>
        <begin position="345"/>
        <end position="363"/>
    </location>
</feature>
<evidence type="ECO:0000256" key="7">
    <source>
        <dbReference type="ARBA" id="ARBA00023136"/>
    </source>
</evidence>
<keyword evidence="6 8" id="KW-1133">Transmembrane helix</keyword>
<dbReference type="GO" id="GO:0022857">
    <property type="term" value="F:transmembrane transporter activity"/>
    <property type="evidence" value="ECO:0007669"/>
    <property type="project" value="InterPro"/>
</dbReference>
<keyword evidence="3" id="KW-0813">Transport</keyword>
<dbReference type="GO" id="GO:0005886">
    <property type="term" value="C:plasma membrane"/>
    <property type="evidence" value="ECO:0007669"/>
    <property type="project" value="UniProtKB-SubCell"/>
</dbReference>
<dbReference type="NCBIfam" id="TIGR00711">
    <property type="entry name" value="efflux_EmrB"/>
    <property type="match status" value="1"/>
</dbReference>
<feature type="domain" description="Major facilitator superfamily (MFS) profile" evidence="9">
    <location>
        <begin position="23"/>
        <end position="519"/>
    </location>
</feature>
<evidence type="ECO:0000313" key="12">
    <source>
        <dbReference type="Proteomes" id="UP000557688"/>
    </source>
</evidence>
<reference evidence="11 13" key="1">
    <citation type="submission" date="2020-06" db="EMBL/GenBank/DDBJ databases">
        <title>Description of novel acetic acid bacteria.</title>
        <authorList>
            <person name="Sombolestani A."/>
        </authorList>
    </citation>
    <scope>NUCLEOTIDE SEQUENCE [LARGE SCALE GENOMIC DNA]</scope>
    <source>
        <strain evidence="11 13">LMG 26838</strain>
    </source>
</reference>
<feature type="transmembrane region" description="Helical" evidence="8">
    <location>
        <begin position="21"/>
        <end position="41"/>
    </location>
</feature>
<dbReference type="EMBL" id="JACHXV010000014">
    <property type="protein sequence ID" value="MBB3174959.1"/>
    <property type="molecule type" value="Genomic_DNA"/>
</dbReference>
<dbReference type="SUPFAM" id="SSF103473">
    <property type="entry name" value="MFS general substrate transporter"/>
    <property type="match status" value="1"/>
</dbReference>
<comment type="similarity">
    <text evidence="2">Belongs to the major facilitator superfamily. EmrB family.</text>
</comment>
<evidence type="ECO:0000256" key="2">
    <source>
        <dbReference type="ARBA" id="ARBA00008537"/>
    </source>
</evidence>
<dbReference type="CDD" id="cd17503">
    <property type="entry name" value="MFS_LmrB_MDR_like"/>
    <property type="match status" value="1"/>
</dbReference>
<dbReference type="RefSeq" id="WP_176623995.1">
    <property type="nucleotide sequence ID" value="NZ_JABXXQ010000155.1"/>
</dbReference>
<feature type="transmembrane region" description="Helical" evidence="8">
    <location>
        <begin position="61"/>
        <end position="80"/>
    </location>
</feature>
<dbReference type="PRINTS" id="PR01036">
    <property type="entry name" value="TCRTETB"/>
</dbReference>
<feature type="transmembrane region" description="Helical" evidence="8">
    <location>
        <begin position="496"/>
        <end position="519"/>
    </location>
</feature>
<dbReference type="PROSITE" id="PS50850">
    <property type="entry name" value="MFS"/>
    <property type="match status" value="1"/>
</dbReference>